<feature type="signal peptide" evidence="1">
    <location>
        <begin position="1"/>
        <end position="30"/>
    </location>
</feature>
<dbReference type="Gene3D" id="3.40.50.1110">
    <property type="entry name" value="SGNH hydrolase"/>
    <property type="match status" value="1"/>
</dbReference>
<dbReference type="PROSITE" id="PS51318">
    <property type="entry name" value="TAT"/>
    <property type="match status" value="1"/>
</dbReference>
<sequence length="256" mass="27809" precursor="true">MRRSTRSIRLRLLGWALATVAAVGATAAFAAAPAAAYTCPGNPSPVWGCPAFGAWKADGIFNWRPSVTVIGDSLIQGLRSDLANQLTSTQMFWGHTFGVGGSSFFHWNNGLDGKETGGWIGEHDPKHSVLALGTNDAAKLGTGAVTRREVTDQIAWAMERAWQETQRCVIVIGPSRHNASPTMAQYVRGEMAFYVWTRFGSKPAGHRFVWFDWDAHSAAHPEWFLGPNDPHMTTAGKQAYRDAITYVAAATDVNGC</sequence>
<keyword evidence="3" id="KW-1185">Reference proteome</keyword>
<dbReference type="CDD" id="cd00229">
    <property type="entry name" value="SGNH_hydrolase"/>
    <property type="match status" value="1"/>
</dbReference>
<organism evidence="2 3">
    <name type="scientific">Conexibacter woesei (strain DSM 14684 / CCUG 47730 / CIP 108061 / JCM 11494 / NBRC 100937 / ID131577)</name>
    <dbReference type="NCBI Taxonomy" id="469383"/>
    <lineage>
        <taxon>Bacteria</taxon>
        <taxon>Bacillati</taxon>
        <taxon>Actinomycetota</taxon>
        <taxon>Thermoleophilia</taxon>
        <taxon>Solirubrobacterales</taxon>
        <taxon>Conexibacteraceae</taxon>
        <taxon>Conexibacter</taxon>
    </lineage>
</organism>
<dbReference type="eggNOG" id="COG2755">
    <property type="taxonomic scope" value="Bacteria"/>
</dbReference>
<dbReference type="Proteomes" id="UP000008229">
    <property type="component" value="Chromosome"/>
</dbReference>
<evidence type="ECO:0000313" key="2">
    <source>
        <dbReference type="EMBL" id="ADB52269.1"/>
    </source>
</evidence>
<name>D3F2K3_CONWI</name>
<evidence type="ECO:0008006" key="4">
    <source>
        <dbReference type="Google" id="ProtNLM"/>
    </source>
</evidence>
<evidence type="ECO:0000256" key="1">
    <source>
        <dbReference type="SAM" id="SignalP"/>
    </source>
</evidence>
<dbReference type="SUPFAM" id="SSF52266">
    <property type="entry name" value="SGNH hydrolase"/>
    <property type="match status" value="1"/>
</dbReference>
<dbReference type="KEGG" id="cwo:Cwoe_3852"/>
<evidence type="ECO:0000313" key="3">
    <source>
        <dbReference type="Proteomes" id="UP000008229"/>
    </source>
</evidence>
<dbReference type="InterPro" id="IPR006311">
    <property type="entry name" value="TAT_signal"/>
</dbReference>
<protein>
    <recommendedName>
        <fullName evidence="4">Lipolytic protein G-D-S-L family</fullName>
    </recommendedName>
</protein>
<reference evidence="2 3" key="1">
    <citation type="journal article" date="2010" name="Stand. Genomic Sci.">
        <title>Complete genome sequence of Conexibacter woesei type strain (ID131577).</title>
        <authorList>
            <person name="Pukall R."/>
            <person name="Lapidus A."/>
            <person name="Glavina Del Rio T."/>
            <person name="Copeland A."/>
            <person name="Tice H."/>
            <person name="Cheng J.-F."/>
            <person name="Lucas S."/>
            <person name="Chen F."/>
            <person name="Nolan M."/>
            <person name="Bruce D."/>
            <person name="Goodwin L."/>
            <person name="Pitluck S."/>
            <person name="Mavromatis K."/>
            <person name="Ivanova N."/>
            <person name="Ovchinnikova G."/>
            <person name="Pati A."/>
            <person name="Chen A."/>
            <person name="Palaniappan K."/>
            <person name="Land M."/>
            <person name="Hauser L."/>
            <person name="Chang Y.-J."/>
            <person name="Jeffries C.D."/>
            <person name="Chain P."/>
            <person name="Meincke L."/>
            <person name="Sims D."/>
            <person name="Brettin T."/>
            <person name="Detter J.C."/>
            <person name="Rohde M."/>
            <person name="Goeker M."/>
            <person name="Bristow J."/>
            <person name="Eisen J.A."/>
            <person name="Markowitz V."/>
            <person name="Kyrpides N.C."/>
            <person name="Klenk H.-P."/>
            <person name="Hugenholtz P."/>
        </authorList>
    </citation>
    <scope>NUCLEOTIDE SEQUENCE [LARGE SCALE GENOMIC DNA]</scope>
    <source>
        <strain evidence="3">DSM 14684 / CIP 108061 / JCM 11494 / NBRC 100937 / ID131577</strain>
    </source>
</reference>
<feature type="chain" id="PRO_5003043138" description="Lipolytic protein G-D-S-L family" evidence="1">
    <location>
        <begin position="31"/>
        <end position="256"/>
    </location>
</feature>
<keyword evidence="1" id="KW-0732">Signal</keyword>
<dbReference type="EMBL" id="CP001854">
    <property type="protein sequence ID" value="ADB52269.1"/>
    <property type="molecule type" value="Genomic_DNA"/>
</dbReference>
<reference evidence="3" key="2">
    <citation type="submission" date="2010-01" db="EMBL/GenBank/DDBJ databases">
        <title>The complete genome of Conexibacter woesei DSM 14684.</title>
        <authorList>
            <consortium name="US DOE Joint Genome Institute (JGI-PGF)"/>
            <person name="Lucas S."/>
            <person name="Copeland A."/>
            <person name="Lapidus A."/>
            <person name="Glavina del Rio T."/>
            <person name="Dalin E."/>
            <person name="Tice H."/>
            <person name="Bruce D."/>
            <person name="Goodwin L."/>
            <person name="Pitluck S."/>
            <person name="Kyrpides N."/>
            <person name="Mavromatis K."/>
            <person name="Ivanova N."/>
            <person name="Mikhailova N."/>
            <person name="Chertkov O."/>
            <person name="Brettin T."/>
            <person name="Detter J.C."/>
            <person name="Han C."/>
            <person name="Larimer F."/>
            <person name="Land M."/>
            <person name="Hauser L."/>
            <person name="Markowitz V."/>
            <person name="Cheng J.-F."/>
            <person name="Hugenholtz P."/>
            <person name="Woyke T."/>
            <person name="Wu D."/>
            <person name="Pukall R."/>
            <person name="Steenblock K."/>
            <person name="Schneider S."/>
            <person name="Klenk H.-P."/>
            <person name="Eisen J.A."/>
        </authorList>
    </citation>
    <scope>NUCLEOTIDE SEQUENCE [LARGE SCALE GENOMIC DNA]</scope>
    <source>
        <strain evidence="3">DSM 14684 / CIP 108061 / JCM 11494 / NBRC 100937 / ID131577</strain>
    </source>
</reference>
<dbReference type="HOGENOM" id="CLU_1084668_0_0_11"/>
<proteinExistence type="predicted"/>
<accession>D3F2K3</accession>
<dbReference type="InterPro" id="IPR036514">
    <property type="entry name" value="SGNH_hydro_sf"/>
</dbReference>
<dbReference type="AlphaFoldDB" id="D3F2K3"/>
<gene>
    <name evidence="2" type="ordered locus">Cwoe_3852</name>
</gene>
<dbReference type="STRING" id="469383.Cwoe_3852"/>